<protein>
    <submittedName>
        <fullName evidence="6">Hydrogen peroxide-inducible genes activator</fullName>
    </submittedName>
</protein>
<dbReference type="CDD" id="cd05466">
    <property type="entry name" value="PBP2_LTTR_substrate"/>
    <property type="match status" value="1"/>
</dbReference>
<accession>A0A249PM38</accession>
<keyword evidence="4" id="KW-0804">Transcription</keyword>
<dbReference type="FunFam" id="1.10.10.10:FF:000001">
    <property type="entry name" value="LysR family transcriptional regulator"/>
    <property type="match status" value="1"/>
</dbReference>
<evidence type="ECO:0000256" key="2">
    <source>
        <dbReference type="ARBA" id="ARBA00023015"/>
    </source>
</evidence>
<dbReference type="EMBL" id="CP023068">
    <property type="protein sequence ID" value="ASY66775.1"/>
    <property type="molecule type" value="Genomic_DNA"/>
</dbReference>
<keyword evidence="6" id="KW-0614">Plasmid</keyword>
<dbReference type="PROSITE" id="PS50931">
    <property type="entry name" value="HTH_LYSR"/>
    <property type="match status" value="1"/>
</dbReference>
<evidence type="ECO:0000256" key="1">
    <source>
        <dbReference type="ARBA" id="ARBA00009437"/>
    </source>
</evidence>
<dbReference type="Proteomes" id="UP000217211">
    <property type="component" value="Plasmid pSJ05684b"/>
</dbReference>
<dbReference type="AlphaFoldDB" id="A0A249PM38"/>
<sequence length="356" mass="40085">MAKAARTEEIHRLDCGASHRSRLKGGSPQYLKSFILDRIRSEEHAIEAFRGAGMDIHHVRYFLAVCETRNFTRAAEKCNVTQPALSRAIQQLEDEVGGLLFRRERNLTHLTDLGNLLRPRFQSILDELSGVRQEASRFLCLEDAHVKVGIMCTIGPRRFTGLLTDFNVRHRGIQLQLVEGVPQRLSELLETGEIDVAIMASSDRFPERFDITPLFRERFMLAFPAGHRLCQYDAIPITAIDGEIYLRRVNCEYWDYLTDLCASVGVKTQVSYSSEREDWIQNMVAGGLGICFIPEYSAVIPGLQVRPVAEPEVTRDVCLVTVAGRRFSPAVATFVGSVKSYGWAAPHSGIDMRRIA</sequence>
<gene>
    <name evidence="6" type="ORF">SJ05684_b57930</name>
</gene>
<keyword evidence="7" id="KW-1185">Reference proteome</keyword>
<comment type="similarity">
    <text evidence="1">Belongs to the LysR transcriptional regulatory family.</text>
</comment>
<dbReference type="PANTHER" id="PTHR30346:SF28">
    <property type="entry name" value="HTH-TYPE TRANSCRIPTIONAL REGULATOR CYNR"/>
    <property type="match status" value="1"/>
</dbReference>
<dbReference type="KEGG" id="esj:SJ05684_b57930"/>
<dbReference type="InterPro" id="IPR036388">
    <property type="entry name" value="WH-like_DNA-bd_sf"/>
</dbReference>
<dbReference type="GO" id="GO:0003700">
    <property type="term" value="F:DNA-binding transcription factor activity"/>
    <property type="evidence" value="ECO:0007669"/>
    <property type="project" value="InterPro"/>
</dbReference>
<reference evidence="6 7" key="1">
    <citation type="submission" date="2017-08" db="EMBL/GenBank/DDBJ databases">
        <title>Multipartite genome sequences of Sinorhizobium species nodulating soybeans.</title>
        <authorList>
            <person name="Tian C.F."/>
        </authorList>
    </citation>
    <scope>NUCLEOTIDE SEQUENCE [LARGE SCALE GENOMIC DNA]</scope>
    <source>
        <strain evidence="6 7">CCBAU 05684</strain>
        <plasmid evidence="7">psj05684b</plasmid>
    </source>
</reference>
<name>A0A249PM38_9HYPH</name>
<geneLocation type="plasmid" evidence="7">
    <name>psj05684b</name>
</geneLocation>
<dbReference type="InterPro" id="IPR036390">
    <property type="entry name" value="WH_DNA-bd_sf"/>
</dbReference>
<dbReference type="PRINTS" id="PR00039">
    <property type="entry name" value="HTHLYSR"/>
</dbReference>
<evidence type="ECO:0000256" key="4">
    <source>
        <dbReference type="ARBA" id="ARBA00023163"/>
    </source>
</evidence>
<dbReference type="eggNOG" id="COG0583">
    <property type="taxonomic scope" value="Bacteria"/>
</dbReference>
<dbReference type="GO" id="GO:0032993">
    <property type="term" value="C:protein-DNA complex"/>
    <property type="evidence" value="ECO:0007669"/>
    <property type="project" value="TreeGrafter"/>
</dbReference>
<proteinExistence type="inferred from homology"/>
<evidence type="ECO:0000313" key="6">
    <source>
        <dbReference type="EMBL" id="ASY66775.1"/>
    </source>
</evidence>
<dbReference type="Pfam" id="PF00126">
    <property type="entry name" value="HTH_1"/>
    <property type="match status" value="1"/>
</dbReference>
<dbReference type="PANTHER" id="PTHR30346">
    <property type="entry name" value="TRANSCRIPTIONAL DUAL REGULATOR HCAR-RELATED"/>
    <property type="match status" value="1"/>
</dbReference>
<dbReference type="SUPFAM" id="SSF53850">
    <property type="entry name" value="Periplasmic binding protein-like II"/>
    <property type="match status" value="1"/>
</dbReference>
<evidence type="ECO:0000313" key="7">
    <source>
        <dbReference type="Proteomes" id="UP000217211"/>
    </source>
</evidence>
<evidence type="ECO:0000256" key="3">
    <source>
        <dbReference type="ARBA" id="ARBA00023125"/>
    </source>
</evidence>
<dbReference type="GO" id="GO:0003677">
    <property type="term" value="F:DNA binding"/>
    <property type="evidence" value="ECO:0007669"/>
    <property type="project" value="UniProtKB-KW"/>
</dbReference>
<keyword evidence="3" id="KW-0238">DNA-binding</keyword>
<dbReference type="Gene3D" id="1.10.10.10">
    <property type="entry name" value="Winged helix-like DNA-binding domain superfamily/Winged helix DNA-binding domain"/>
    <property type="match status" value="1"/>
</dbReference>
<dbReference type="Pfam" id="PF03466">
    <property type="entry name" value="LysR_substrate"/>
    <property type="match status" value="1"/>
</dbReference>
<dbReference type="InterPro" id="IPR000847">
    <property type="entry name" value="LysR_HTH_N"/>
</dbReference>
<organism evidence="6 7">
    <name type="scientific">Sinorhizobium sojae CCBAU 05684</name>
    <dbReference type="NCBI Taxonomy" id="716928"/>
    <lineage>
        <taxon>Bacteria</taxon>
        <taxon>Pseudomonadati</taxon>
        <taxon>Pseudomonadota</taxon>
        <taxon>Alphaproteobacteria</taxon>
        <taxon>Hyphomicrobiales</taxon>
        <taxon>Rhizobiaceae</taxon>
        <taxon>Sinorhizobium/Ensifer group</taxon>
        <taxon>Sinorhizobium</taxon>
    </lineage>
</organism>
<dbReference type="InterPro" id="IPR005119">
    <property type="entry name" value="LysR_subst-bd"/>
</dbReference>
<dbReference type="Gene3D" id="3.40.190.290">
    <property type="match status" value="1"/>
</dbReference>
<keyword evidence="2" id="KW-0805">Transcription regulation</keyword>
<feature type="domain" description="HTH lysR-type" evidence="5">
    <location>
        <begin position="54"/>
        <end position="111"/>
    </location>
</feature>
<dbReference type="SUPFAM" id="SSF46785">
    <property type="entry name" value="Winged helix' DNA-binding domain"/>
    <property type="match status" value="1"/>
</dbReference>
<dbReference type="STRING" id="716928.GCA_000261485_03466"/>
<evidence type="ECO:0000259" key="5">
    <source>
        <dbReference type="PROSITE" id="PS50931"/>
    </source>
</evidence>